<protein>
    <submittedName>
        <fullName evidence="10">Uncharacterized protein</fullName>
    </submittedName>
</protein>
<dbReference type="InterPro" id="IPR032632">
    <property type="entry name" value="Peptidase_M16_M"/>
</dbReference>
<feature type="compositionally biased region" description="Gly residues" evidence="7">
    <location>
        <begin position="325"/>
        <end position="337"/>
    </location>
</feature>
<dbReference type="Pfam" id="PF16187">
    <property type="entry name" value="Peptidase_M16_M"/>
    <property type="match status" value="1"/>
</dbReference>
<keyword evidence="4" id="KW-0378">Hydrolase</keyword>
<feature type="region of interest" description="Disordered" evidence="7">
    <location>
        <begin position="781"/>
        <end position="843"/>
    </location>
</feature>
<evidence type="ECO:0000256" key="1">
    <source>
        <dbReference type="ARBA" id="ARBA00007261"/>
    </source>
</evidence>
<evidence type="ECO:0000256" key="2">
    <source>
        <dbReference type="ARBA" id="ARBA00022670"/>
    </source>
</evidence>
<feature type="region of interest" description="Disordered" evidence="7">
    <location>
        <begin position="244"/>
        <end position="354"/>
    </location>
</feature>
<dbReference type="InterPro" id="IPR050626">
    <property type="entry name" value="Peptidase_M16"/>
</dbReference>
<dbReference type="PANTHER" id="PTHR43690">
    <property type="entry name" value="NARDILYSIN"/>
    <property type="match status" value="1"/>
</dbReference>
<organism evidence="10 11">
    <name type="scientific">Paratrimastix pyriformis</name>
    <dbReference type="NCBI Taxonomy" id="342808"/>
    <lineage>
        <taxon>Eukaryota</taxon>
        <taxon>Metamonada</taxon>
        <taxon>Preaxostyla</taxon>
        <taxon>Paratrimastigidae</taxon>
        <taxon>Paratrimastix</taxon>
    </lineage>
</organism>
<proteinExistence type="inferred from homology"/>
<comment type="similarity">
    <text evidence="1">Belongs to the peptidase M16 family.</text>
</comment>
<gene>
    <name evidence="10" type="ORF">PAPYR_4039</name>
</gene>
<evidence type="ECO:0000313" key="11">
    <source>
        <dbReference type="Proteomes" id="UP001141327"/>
    </source>
</evidence>
<comment type="caution">
    <text evidence="10">The sequence shown here is derived from an EMBL/GenBank/DDBJ whole genome shotgun (WGS) entry which is preliminary data.</text>
</comment>
<feature type="compositionally biased region" description="Pro residues" evidence="7">
    <location>
        <begin position="285"/>
        <end position="302"/>
    </location>
</feature>
<dbReference type="InterPro" id="IPR011249">
    <property type="entry name" value="Metalloenz_LuxS/M16"/>
</dbReference>
<feature type="compositionally biased region" description="Acidic residues" evidence="7">
    <location>
        <begin position="714"/>
        <end position="726"/>
    </location>
</feature>
<evidence type="ECO:0000256" key="7">
    <source>
        <dbReference type="SAM" id="MobiDB-lite"/>
    </source>
</evidence>
<feature type="region of interest" description="Disordered" evidence="7">
    <location>
        <begin position="1102"/>
        <end position="1124"/>
    </location>
</feature>
<dbReference type="PANTHER" id="PTHR43690:SF18">
    <property type="entry name" value="INSULIN-DEGRADING ENZYME-RELATED"/>
    <property type="match status" value="1"/>
</dbReference>
<dbReference type="Proteomes" id="UP001141327">
    <property type="component" value="Unassembled WGS sequence"/>
</dbReference>
<feature type="region of interest" description="Disordered" evidence="7">
    <location>
        <begin position="175"/>
        <end position="203"/>
    </location>
</feature>
<dbReference type="SUPFAM" id="SSF63411">
    <property type="entry name" value="LuxS/MPP-like metallohydrolase"/>
    <property type="match status" value="3"/>
</dbReference>
<feature type="compositionally biased region" description="Pro residues" evidence="7">
    <location>
        <begin position="831"/>
        <end position="843"/>
    </location>
</feature>
<dbReference type="InterPro" id="IPR011765">
    <property type="entry name" value="Pept_M16_N"/>
</dbReference>
<evidence type="ECO:0000256" key="5">
    <source>
        <dbReference type="ARBA" id="ARBA00022833"/>
    </source>
</evidence>
<evidence type="ECO:0000313" key="10">
    <source>
        <dbReference type="EMBL" id="KAJ4459964.1"/>
    </source>
</evidence>
<name>A0ABQ8URI1_9EUKA</name>
<feature type="domain" description="Peptidase M16 middle/third" evidence="9">
    <location>
        <begin position="857"/>
        <end position="1016"/>
    </location>
</feature>
<keyword evidence="3" id="KW-0479">Metal-binding</keyword>
<keyword evidence="5" id="KW-0862">Zinc</keyword>
<feature type="compositionally biased region" description="Low complexity" evidence="7">
    <location>
        <begin position="809"/>
        <end position="830"/>
    </location>
</feature>
<reference evidence="10" key="1">
    <citation type="journal article" date="2022" name="bioRxiv">
        <title>Genomics of Preaxostyla Flagellates Illuminates Evolutionary Transitions and the Path Towards Mitochondrial Loss.</title>
        <authorList>
            <person name="Novak L.V.F."/>
            <person name="Treitli S.C."/>
            <person name="Pyrih J."/>
            <person name="Halakuc P."/>
            <person name="Pipaliya S.V."/>
            <person name="Vacek V."/>
            <person name="Brzon O."/>
            <person name="Soukal P."/>
            <person name="Eme L."/>
            <person name="Dacks J.B."/>
            <person name="Karnkowska A."/>
            <person name="Elias M."/>
            <person name="Hampl V."/>
        </authorList>
    </citation>
    <scope>NUCLEOTIDE SEQUENCE</scope>
    <source>
        <strain evidence="10">RCP-MX</strain>
    </source>
</reference>
<feature type="domain" description="Peptidase M16 N-terminal" evidence="8">
    <location>
        <begin position="14"/>
        <end position="145"/>
    </location>
</feature>
<evidence type="ECO:0000256" key="6">
    <source>
        <dbReference type="ARBA" id="ARBA00023049"/>
    </source>
</evidence>
<feature type="region of interest" description="Disordered" evidence="7">
    <location>
        <begin position="654"/>
        <end position="730"/>
    </location>
</feature>
<evidence type="ECO:0000256" key="4">
    <source>
        <dbReference type="ARBA" id="ARBA00022801"/>
    </source>
</evidence>
<feature type="compositionally biased region" description="Pro residues" evidence="7">
    <location>
        <begin position="184"/>
        <end position="196"/>
    </location>
</feature>
<keyword evidence="2" id="KW-0645">Protease</keyword>
<dbReference type="EMBL" id="JAPMOS010000016">
    <property type="protein sequence ID" value="KAJ4459964.1"/>
    <property type="molecule type" value="Genomic_DNA"/>
</dbReference>
<evidence type="ECO:0000256" key="3">
    <source>
        <dbReference type="ARBA" id="ARBA00022723"/>
    </source>
</evidence>
<evidence type="ECO:0000259" key="8">
    <source>
        <dbReference type="Pfam" id="PF00675"/>
    </source>
</evidence>
<sequence length="1218" mass="130292">MKFRFLRTDYISRALLITDPTSSTAGLSLDIADAGSQSDPFDLPGLMHLLEHTLLFGKTDKRFRHFLETRQGLLNGCTGSRRMNLHFTCESTGLEEGISLFFDHVLAPTLDVDAIKREVNVIDEEHRKNLSNEDRRLNAVIQHLTVPSLPMHKFSTDSLDHMERWVTTALGAAAATKTARAAHSPPPPPSPPPPSSSPAVPSSSYVDSEPLYAWLRVHQKALVDALVPAPSGAALAALTQLPWGNGDPATSPPSTGPQSRADFGTLTDLPADFPAVPSGGSSPPWGGPSPRPLGPGSPPSPPDSGARTPTTMALFKSPRPPATPGKGGGSYPGGSGSGLITAKKPPPHPSTSPLAHLLRDLGRAVPLPEPPAWPFATITPGAEPPTSAAIPPAVYCVEVDTLRVFQTLTLLFVLPPILPWLYLFKPTQLISHLLTDERPGTLTASLKQAGWIDGLTASCDPTEATFTPYRVTFTLTRVGASHLADIAAALFEYLALLVRVGEPALWRQVEVRQVVANGTRFQERPSVQSMLIDIASGLHHYPPHLLLSAPAVPFVAFPALTRHLITSCLLPPARMLMIFQRPANFMVSPPPSLHRDPWYGVVYTTRVIPPVILRDWEIIAQGGIVEPEPRPPSALHIPQLPVYEALPPRQAAPSPVSWAKSMAPAPAAPRTHTPRPTKQHTVTPRTPLPPHGAIVPSVPGHVVDIGSPLPLDMEPGDEACEPDPESDASPLASLRSRVQLKKAMVLDPPAIAPVGRGPAAGGVPPAPKPPAPVVAAGVVSHTHHPGRGSVTTSTSPLRTDDDTDEGDGVEASPPEPSSTSSPPQSPRYHQQPPPPALPVALPPPLPAPPPPLVYCPRYPVAILQTPQARVFHKQDVRYRQPRICAGLHWHAACRSPREAALTSMGVMWLCERLHRPLRPAEYGAGMTWDLGATPGGLCLTCSGFHQAMPALLVRLLEGMLQPFGRHELPPPVEPLRSNLANHLRNQQRQPPSRLVRQAAALLLSPHHWSPAAQLAALQEVWPTRPMTAPEASRGADLTARKCLLTLPPDCPLGISGADLTAHMRRILGQCRVELLLVGNCSQPQSSALGTRLLDMLQAFRNATNTPAGGDSPEPVSPPSDSAPPRLRLFEGAQLVRSGLVDVTCPNERETNAAAQVVLVGGPSSDPREGALCLLLESILAPCLTAQLRDAEQLGPRGVRVFSASCADLWSTPRSGHQW</sequence>
<dbReference type="Gene3D" id="3.30.830.10">
    <property type="entry name" value="Metalloenzyme, LuxS/M16 peptidase-like"/>
    <property type="match status" value="3"/>
</dbReference>
<keyword evidence="11" id="KW-1185">Reference proteome</keyword>
<keyword evidence="6" id="KW-0482">Metalloprotease</keyword>
<dbReference type="Pfam" id="PF00675">
    <property type="entry name" value="Peptidase_M16"/>
    <property type="match status" value="1"/>
</dbReference>
<accession>A0ABQ8URI1</accession>
<evidence type="ECO:0000259" key="9">
    <source>
        <dbReference type="Pfam" id="PF16187"/>
    </source>
</evidence>